<dbReference type="Gene3D" id="3.90.79.10">
    <property type="entry name" value="Nucleoside Triphosphate Pyrophosphohydrolase"/>
    <property type="match status" value="1"/>
</dbReference>
<proteinExistence type="inferred from homology"/>
<organism evidence="17 18">
    <name type="scientific">Lactobacillus selangorensis</name>
    <dbReference type="NCBI Taxonomy" id="81857"/>
    <lineage>
        <taxon>Bacteria</taxon>
        <taxon>Bacillati</taxon>
        <taxon>Bacillota</taxon>
        <taxon>Bacilli</taxon>
        <taxon>Lactobacillales</taxon>
        <taxon>Lactobacillaceae</taxon>
        <taxon>Lactobacillus</taxon>
    </lineage>
</organism>
<evidence type="ECO:0000256" key="10">
    <source>
        <dbReference type="ARBA" id="ARBA00023004"/>
    </source>
</evidence>
<comment type="catalytic activity">
    <reaction evidence="1 14">
        <text>Hydrolyzes free adenine bases from 7,8-dihydro-8-oxoguanine:adenine mismatched double-stranded DNA, leaving an apurinic site.</text>
        <dbReference type="EC" id="3.2.2.31"/>
    </reaction>
</comment>
<dbReference type="Gene3D" id="1.10.340.30">
    <property type="entry name" value="Hypothetical protein, domain 2"/>
    <property type="match status" value="1"/>
</dbReference>
<evidence type="ECO:0000256" key="9">
    <source>
        <dbReference type="ARBA" id="ARBA00022801"/>
    </source>
</evidence>
<evidence type="ECO:0000313" key="17">
    <source>
        <dbReference type="EMBL" id="KRN31902.1"/>
    </source>
</evidence>
<dbReference type="GO" id="GO:0035485">
    <property type="term" value="F:adenine/guanine mispair binding"/>
    <property type="evidence" value="ECO:0007669"/>
    <property type="project" value="TreeGrafter"/>
</dbReference>
<dbReference type="Proteomes" id="UP000051645">
    <property type="component" value="Unassembled WGS sequence"/>
</dbReference>
<dbReference type="EMBL" id="JQAT01000003">
    <property type="protein sequence ID" value="KRN28401.1"/>
    <property type="molecule type" value="Genomic_DNA"/>
</dbReference>
<accession>A0A0R2FV57</accession>
<dbReference type="PANTHER" id="PTHR42944:SF1">
    <property type="entry name" value="ADENINE DNA GLYCOSYLASE"/>
    <property type="match status" value="1"/>
</dbReference>
<evidence type="ECO:0000256" key="5">
    <source>
        <dbReference type="ARBA" id="ARBA00022023"/>
    </source>
</evidence>
<evidence type="ECO:0000256" key="8">
    <source>
        <dbReference type="ARBA" id="ARBA00022763"/>
    </source>
</evidence>
<dbReference type="CDD" id="cd03431">
    <property type="entry name" value="NUDIX_DNA_Glycosylase_C-MutY"/>
    <property type="match status" value="1"/>
</dbReference>
<keyword evidence="12" id="KW-0234">DNA repair</keyword>
<dbReference type="SUPFAM" id="SSF55811">
    <property type="entry name" value="Nudix"/>
    <property type="match status" value="1"/>
</dbReference>
<dbReference type="GO" id="GO:0046872">
    <property type="term" value="F:metal ion binding"/>
    <property type="evidence" value="ECO:0007669"/>
    <property type="project" value="UniProtKB-UniRule"/>
</dbReference>
<dbReference type="InterPro" id="IPR015797">
    <property type="entry name" value="NUDIX_hydrolase-like_dom_sf"/>
</dbReference>
<dbReference type="Pfam" id="PF14815">
    <property type="entry name" value="NUDIX_4"/>
    <property type="match status" value="1"/>
</dbReference>
<dbReference type="PATRIC" id="fig|81857.3.peg.1411"/>
<dbReference type="InterPro" id="IPR003265">
    <property type="entry name" value="HhH-GPD_domain"/>
</dbReference>
<evidence type="ECO:0000313" key="19">
    <source>
        <dbReference type="Proteomes" id="UP000051751"/>
    </source>
</evidence>
<dbReference type="InterPro" id="IPR044298">
    <property type="entry name" value="MIG/MutY"/>
</dbReference>
<dbReference type="Proteomes" id="UP000051751">
    <property type="component" value="Unassembled WGS sequence"/>
</dbReference>
<dbReference type="GO" id="GO:0051539">
    <property type="term" value="F:4 iron, 4 sulfur cluster binding"/>
    <property type="evidence" value="ECO:0007669"/>
    <property type="project" value="UniProtKB-UniRule"/>
</dbReference>
<evidence type="ECO:0000256" key="14">
    <source>
        <dbReference type="RuleBase" id="RU365096"/>
    </source>
</evidence>
<dbReference type="SUPFAM" id="SSF48150">
    <property type="entry name" value="DNA-glycosylase"/>
    <property type="match status" value="1"/>
</dbReference>
<dbReference type="InterPro" id="IPR005760">
    <property type="entry name" value="A/G_AdeGlyc_MutY"/>
</dbReference>
<protein>
    <recommendedName>
        <fullName evidence="5 14">Adenine DNA glycosylase</fullName>
        <ecNumber evidence="4 14">3.2.2.31</ecNumber>
    </recommendedName>
</protein>
<dbReference type="OrthoDB" id="9802365at2"/>
<evidence type="ECO:0000256" key="6">
    <source>
        <dbReference type="ARBA" id="ARBA00022485"/>
    </source>
</evidence>
<evidence type="ECO:0000256" key="11">
    <source>
        <dbReference type="ARBA" id="ARBA00023014"/>
    </source>
</evidence>
<keyword evidence="7" id="KW-0479">Metal-binding</keyword>
<evidence type="ECO:0000256" key="3">
    <source>
        <dbReference type="ARBA" id="ARBA00008343"/>
    </source>
</evidence>
<dbReference type="RefSeq" id="WP_057769362.1">
    <property type="nucleotide sequence ID" value="NZ_JQAT01000003.1"/>
</dbReference>
<keyword evidence="8 14" id="KW-0227">DNA damage</keyword>
<reference evidence="18 19" key="1">
    <citation type="journal article" date="2015" name="Genome Announc.">
        <title>Expanding the biotechnology potential of lactobacilli through comparative genomics of 213 strains and associated genera.</title>
        <authorList>
            <person name="Sun Z."/>
            <person name="Harris H.M."/>
            <person name="McCann A."/>
            <person name="Guo C."/>
            <person name="Argimon S."/>
            <person name="Zhang W."/>
            <person name="Yang X."/>
            <person name="Jeffery I.B."/>
            <person name="Cooney J.C."/>
            <person name="Kagawa T.F."/>
            <person name="Liu W."/>
            <person name="Song Y."/>
            <person name="Salvetti E."/>
            <person name="Wrobel A."/>
            <person name="Rasinkangas P."/>
            <person name="Parkhill J."/>
            <person name="Rea M.C."/>
            <person name="O'Sullivan O."/>
            <person name="Ritari J."/>
            <person name="Douillard F.P."/>
            <person name="Paul Ross R."/>
            <person name="Yang R."/>
            <person name="Briner A.E."/>
            <person name="Felis G.E."/>
            <person name="de Vos W.M."/>
            <person name="Barrangou R."/>
            <person name="Klaenhammer T.R."/>
            <person name="Caufield P.W."/>
            <person name="Cui Y."/>
            <person name="Zhang H."/>
            <person name="O'Toole P.W."/>
        </authorList>
    </citation>
    <scope>NUCLEOTIDE SEQUENCE [LARGE SCALE GENOMIC DNA]</scope>
    <source>
        <strain evidence="16 19">ATCC BAA-66</strain>
        <strain evidence="17 18">DSM 13344</strain>
    </source>
</reference>
<evidence type="ECO:0000256" key="2">
    <source>
        <dbReference type="ARBA" id="ARBA00002933"/>
    </source>
</evidence>
<dbReference type="FunFam" id="1.10.340.30:FF:000002">
    <property type="entry name" value="Adenine DNA glycosylase"/>
    <property type="match status" value="1"/>
</dbReference>
<comment type="caution">
    <text evidence="17">The sequence shown here is derived from an EMBL/GenBank/DDBJ whole genome shotgun (WGS) entry which is preliminary data.</text>
</comment>
<keyword evidence="13 14" id="KW-0326">Glycosidase</keyword>
<keyword evidence="18" id="KW-1185">Reference proteome</keyword>
<keyword evidence="10 14" id="KW-0408">Iron</keyword>
<dbReference type="CDD" id="cd00056">
    <property type="entry name" value="ENDO3c"/>
    <property type="match status" value="1"/>
</dbReference>
<dbReference type="Pfam" id="PF00633">
    <property type="entry name" value="HHH"/>
    <property type="match status" value="1"/>
</dbReference>
<evidence type="ECO:0000313" key="16">
    <source>
        <dbReference type="EMBL" id="KRN28401.1"/>
    </source>
</evidence>
<dbReference type="GO" id="GO:0006284">
    <property type="term" value="P:base-excision repair"/>
    <property type="evidence" value="ECO:0007669"/>
    <property type="project" value="UniProtKB-UniRule"/>
</dbReference>
<evidence type="ECO:0000256" key="12">
    <source>
        <dbReference type="ARBA" id="ARBA00023204"/>
    </source>
</evidence>
<dbReference type="NCBIfam" id="TIGR01084">
    <property type="entry name" value="mutY"/>
    <property type="match status" value="1"/>
</dbReference>
<evidence type="ECO:0000256" key="13">
    <source>
        <dbReference type="ARBA" id="ARBA00023295"/>
    </source>
</evidence>
<evidence type="ECO:0000256" key="1">
    <source>
        <dbReference type="ARBA" id="ARBA00000843"/>
    </source>
</evidence>
<feature type="domain" description="HhH-GPD" evidence="15">
    <location>
        <begin position="40"/>
        <end position="191"/>
    </location>
</feature>
<dbReference type="InterPro" id="IPR000445">
    <property type="entry name" value="HhH_motif"/>
</dbReference>
<dbReference type="PANTHER" id="PTHR42944">
    <property type="entry name" value="ADENINE DNA GLYCOSYLASE"/>
    <property type="match status" value="1"/>
</dbReference>
<keyword evidence="11" id="KW-0411">Iron-sulfur</keyword>
<dbReference type="GO" id="GO:0000701">
    <property type="term" value="F:purine-specific mismatch base pair DNA N-glycosylase activity"/>
    <property type="evidence" value="ECO:0007669"/>
    <property type="project" value="UniProtKB-EC"/>
</dbReference>
<dbReference type="Gene3D" id="1.10.1670.10">
    <property type="entry name" value="Helix-hairpin-Helix base-excision DNA repair enzymes (C-terminal)"/>
    <property type="match status" value="1"/>
</dbReference>
<dbReference type="STRING" id="81857.IV38_GL001401"/>
<sequence>MTIDVNAFQTDFRNWYQTHKRDLPWRRDQEPYHVWLSEIMLQQTRVDTVIPYYEKFLKLFPTVQDLANAPEDQLMKAWEGLGYYSRARNLQKAARQIVQDYNGEWPTTAKELQNLAGVGPYTAAAIASISFNEKIPAIDGNAFRVFSRLFEIKADIADPKSRQVFAAAILPLMPDAAPGDFNQAVMDLGSMIATPKEPDIAHDPLRKYSLSYADGTWMDYPVKTKQKKPKPVSLVGIVIQNESGAFLLQRRDHKGVLADLFTFPLLAETEPLDAAAQGRLIQAEFKESYNLMLADLKPLGGKPVRHTFTHLKWTIDLWTAQLPSDADLSYFPGEWVAPSESDRFPVPTVQKKMMKRYLATVS</sequence>
<gene>
    <name evidence="16" type="ORF">IV38_GL001401</name>
    <name evidence="17" type="ORF">IV40_GL001188</name>
</gene>
<dbReference type="AlphaFoldDB" id="A0A0R2FV57"/>
<comment type="function">
    <text evidence="2">Adenine glycosylase active on G-A mispairs. MutY also corrects error-prone DNA synthesis past GO lesions which are due to the oxidatively damaged form of guanine: 7,8-dihydro-8-oxoguanine (8-oxo-dGTP).</text>
</comment>
<dbReference type="InterPro" id="IPR029119">
    <property type="entry name" value="MutY_C"/>
</dbReference>
<evidence type="ECO:0000313" key="18">
    <source>
        <dbReference type="Proteomes" id="UP000051645"/>
    </source>
</evidence>
<evidence type="ECO:0000256" key="4">
    <source>
        <dbReference type="ARBA" id="ARBA00012045"/>
    </source>
</evidence>
<dbReference type="GO" id="GO:0006298">
    <property type="term" value="P:mismatch repair"/>
    <property type="evidence" value="ECO:0007669"/>
    <property type="project" value="TreeGrafter"/>
</dbReference>
<dbReference type="InterPro" id="IPR023170">
    <property type="entry name" value="HhH_base_excis_C"/>
</dbReference>
<dbReference type="EC" id="3.2.2.31" evidence="4 14"/>
<comment type="similarity">
    <text evidence="3 14">Belongs to the Nth/MutY family.</text>
</comment>
<evidence type="ECO:0000256" key="7">
    <source>
        <dbReference type="ARBA" id="ARBA00022723"/>
    </source>
</evidence>
<dbReference type="GO" id="GO:0034039">
    <property type="term" value="F:8-oxo-7,8-dihydroguanine DNA N-glycosylase activity"/>
    <property type="evidence" value="ECO:0007669"/>
    <property type="project" value="TreeGrafter"/>
</dbReference>
<dbReference type="InterPro" id="IPR011257">
    <property type="entry name" value="DNA_glycosylase"/>
</dbReference>
<name>A0A0R2FV57_9LACO</name>
<comment type="cofactor">
    <cofactor evidence="14">
        <name>[4Fe-4S] cluster</name>
        <dbReference type="ChEBI" id="CHEBI:49883"/>
    </cofactor>
    <text evidence="14">Binds 1 [4Fe-4S] cluster.</text>
</comment>
<evidence type="ECO:0000259" key="15">
    <source>
        <dbReference type="SMART" id="SM00478"/>
    </source>
</evidence>
<dbReference type="Pfam" id="PF00730">
    <property type="entry name" value="HhH-GPD"/>
    <property type="match status" value="1"/>
</dbReference>
<keyword evidence="6" id="KW-0004">4Fe-4S</keyword>
<dbReference type="EMBL" id="JQAZ01000003">
    <property type="protein sequence ID" value="KRN31902.1"/>
    <property type="molecule type" value="Genomic_DNA"/>
</dbReference>
<dbReference type="GO" id="GO:0032357">
    <property type="term" value="F:oxidized purine DNA binding"/>
    <property type="evidence" value="ECO:0007669"/>
    <property type="project" value="TreeGrafter"/>
</dbReference>
<keyword evidence="9" id="KW-0378">Hydrolase</keyword>
<dbReference type="SMART" id="SM00478">
    <property type="entry name" value="ENDO3c"/>
    <property type="match status" value="1"/>
</dbReference>